<protein>
    <submittedName>
        <fullName evidence="3">DNA-binding transcriptional MerR regulator</fullName>
    </submittedName>
</protein>
<evidence type="ECO:0000259" key="2">
    <source>
        <dbReference type="PROSITE" id="PS50937"/>
    </source>
</evidence>
<dbReference type="EMBL" id="JADBEM010000001">
    <property type="protein sequence ID" value="MBE1607466.1"/>
    <property type="molecule type" value="Genomic_DNA"/>
</dbReference>
<evidence type="ECO:0000256" key="1">
    <source>
        <dbReference type="ARBA" id="ARBA00023125"/>
    </source>
</evidence>
<dbReference type="PRINTS" id="PR00040">
    <property type="entry name" value="HTHMERR"/>
</dbReference>
<evidence type="ECO:0000313" key="4">
    <source>
        <dbReference type="Proteomes" id="UP000638648"/>
    </source>
</evidence>
<dbReference type="RefSeq" id="WP_202896460.1">
    <property type="nucleotide sequence ID" value="NZ_BAABJL010000197.1"/>
</dbReference>
<dbReference type="SMART" id="SM00422">
    <property type="entry name" value="HTH_MERR"/>
    <property type="match status" value="1"/>
</dbReference>
<evidence type="ECO:0000313" key="3">
    <source>
        <dbReference type="EMBL" id="MBE1607466.1"/>
    </source>
</evidence>
<keyword evidence="4" id="KW-1185">Reference proteome</keyword>
<dbReference type="Pfam" id="PF13411">
    <property type="entry name" value="MerR_1"/>
    <property type="match status" value="1"/>
</dbReference>
<dbReference type="GO" id="GO:0003700">
    <property type="term" value="F:DNA-binding transcription factor activity"/>
    <property type="evidence" value="ECO:0007669"/>
    <property type="project" value="InterPro"/>
</dbReference>
<dbReference type="PANTHER" id="PTHR30204:SF93">
    <property type="entry name" value="HTH MERR-TYPE DOMAIN-CONTAINING PROTEIN"/>
    <property type="match status" value="1"/>
</dbReference>
<reference evidence="3" key="1">
    <citation type="submission" date="2020-10" db="EMBL/GenBank/DDBJ databases">
        <title>Sequencing the genomes of 1000 actinobacteria strains.</title>
        <authorList>
            <person name="Klenk H.-P."/>
        </authorList>
    </citation>
    <scope>NUCLEOTIDE SEQUENCE</scope>
    <source>
        <strain evidence="3">DSM 45354</strain>
    </source>
</reference>
<dbReference type="PANTHER" id="PTHR30204">
    <property type="entry name" value="REDOX-CYCLING DRUG-SENSING TRANSCRIPTIONAL ACTIVATOR SOXR"/>
    <property type="match status" value="1"/>
</dbReference>
<organism evidence="3 4">
    <name type="scientific">Actinopolymorpha pittospori</name>
    <dbReference type="NCBI Taxonomy" id="648752"/>
    <lineage>
        <taxon>Bacteria</taxon>
        <taxon>Bacillati</taxon>
        <taxon>Actinomycetota</taxon>
        <taxon>Actinomycetes</taxon>
        <taxon>Propionibacteriales</taxon>
        <taxon>Actinopolymorphaceae</taxon>
        <taxon>Actinopolymorpha</taxon>
    </lineage>
</organism>
<feature type="domain" description="HTH merR-type" evidence="2">
    <location>
        <begin position="9"/>
        <end position="77"/>
    </location>
</feature>
<proteinExistence type="predicted"/>
<gene>
    <name evidence="3" type="ORF">HEB94_004314</name>
</gene>
<accession>A0A927MW25</accession>
<name>A0A927MW25_9ACTN</name>
<dbReference type="InterPro" id="IPR009061">
    <property type="entry name" value="DNA-bd_dom_put_sf"/>
</dbReference>
<dbReference type="InterPro" id="IPR000551">
    <property type="entry name" value="MerR-type_HTH_dom"/>
</dbReference>
<dbReference type="SUPFAM" id="SSF46955">
    <property type="entry name" value="Putative DNA-binding domain"/>
    <property type="match status" value="1"/>
</dbReference>
<dbReference type="Proteomes" id="UP000638648">
    <property type="component" value="Unassembled WGS sequence"/>
</dbReference>
<dbReference type="Gene3D" id="1.10.1660.10">
    <property type="match status" value="1"/>
</dbReference>
<keyword evidence="1 3" id="KW-0238">DNA-binding</keyword>
<dbReference type="GO" id="GO:0003677">
    <property type="term" value="F:DNA binding"/>
    <property type="evidence" value="ECO:0007669"/>
    <property type="project" value="UniProtKB-KW"/>
</dbReference>
<dbReference type="CDD" id="cd04761">
    <property type="entry name" value="HTH_MerR-SF"/>
    <property type="match status" value="1"/>
</dbReference>
<dbReference type="PROSITE" id="PS50937">
    <property type="entry name" value="HTH_MERR_2"/>
    <property type="match status" value="1"/>
</dbReference>
<sequence length="314" mass="33978">MSETTAAGTLGIGELAQLTGVPVRTIRFYCDEGILASEHSTGGHRRFDGAAVDQLSLLRRLRGLGLSLPAITDVLTGRRSLAEVVAAERAALDVELAALAWRHASLRAVETAAPAERAARLDLLAAVEDGRSAHDALVSFWRRTIAAPIPEELATAIITMSVPDAPSDPTPTQVVAYAEMVRLTTDRSLTRQLLYRAREERQVIADEAILLTGMAEAFELAEPLLLAGQRPGPGRALDHFVEAHAAVRNTRDTPGFRRQLVGRVAVHRDPRVRRYWHLMTEVTGEHNPGVVQAWLLDALDASVATSPRTPPALG</sequence>
<comment type="caution">
    <text evidence="3">The sequence shown here is derived from an EMBL/GenBank/DDBJ whole genome shotgun (WGS) entry which is preliminary data.</text>
</comment>
<dbReference type="InterPro" id="IPR047057">
    <property type="entry name" value="MerR_fam"/>
</dbReference>
<dbReference type="AlphaFoldDB" id="A0A927MW25"/>